<sequence length="106" mass="10939">MSGPLVADMAPPPTLVLDAAYLGWAGLLVLPAIVTAAVFAGRALRRRGRGRGLAIAAGVAVFVALDLVVYFVALEGMFAAKRERRQAELEARAQQAPGTGPSGQAP</sequence>
<dbReference type="EMBL" id="JAQNDL010000001">
    <property type="protein sequence ID" value="MDC0717473.1"/>
    <property type="molecule type" value="Genomic_DNA"/>
</dbReference>
<comment type="caution">
    <text evidence="2">The sequence shown here is derived from an EMBL/GenBank/DDBJ whole genome shotgun (WGS) entry which is preliminary data.</text>
</comment>
<keyword evidence="1" id="KW-0812">Transmembrane</keyword>
<keyword evidence="1" id="KW-1133">Transmembrane helix</keyword>
<evidence type="ECO:0008006" key="4">
    <source>
        <dbReference type="Google" id="ProtNLM"/>
    </source>
</evidence>
<keyword evidence="1" id="KW-0472">Membrane</keyword>
<feature type="transmembrane region" description="Helical" evidence="1">
    <location>
        <begin position="52"/>
        <end position="73"/>
    </location>
</feature>
<feature type="transmembrane region" description="Helical" evidence="1">
    <location>
        <begin position="20"/>
        <end position="40"/>
    </location>
</feature>
<organism evidence="2 3">
    <name type="scientific">Nannocystis bainbridge</name>
    <dbReference type="NCBI Taxonomy" id="2995303"/>
    <lineage>
        <taxon>Bacteria</taxon>
        <taxon>Pseudomonadati</taxon>
        <taxon>Myxococcota</taxon>
        <taxon>Polyangia</taxon>
        <taxon>Nannocystales</taxon>
        <taxon>Nannocystaceae</taxon>
        <taxon>Nannocystis</taxon>
    </lineage>
</organism>
<evidence type="ECO:0000256" key="1">
    <source>
        <dbReference type="SAM" id="Phobius"/>
    </source>
</evidence>
<evidence type="ECO:0000313" key="3">
    <source>
        <dbReference type="Proteomes" id="UP001221686"/>
    </source>
</evidence>
<name>A0ABT5DV09_9BACT</name>
<reference evidence="2 3" key="1">
    <citation type="submission" date="2022-11" db="EMBL/GenBank/DDBJ databases">
        <title>Minimal conservation of predation-associated metabolite biosynthetic gene clusters underscores biosynthetic potential of Myxococcota including descriptions for ten novel species: Archangium lansinium sp. nov., Myxococcus landrumus sp. nov., Nannocystis bai.</title>
        <authorList>
            <person name="Ahearne A."/>
            <person name="Stevens C."/>
            <person name="Dowd S."/>
        </authorList>
    </citation>
    <scope>NUCLEOTIDE SEQUENCE [LARGE SCALE GENOMIC DNA]</scope>
    <source>
        <strain evidence="2 3">BB15-2</strain>
    </source>
</reference>
<proteinExistence type="predicted"/>
<dbReference type="RefSeq" id="WP_272085960.1">
    <property type="nucleotide sequence ID" value="NZ_JAQNDL010000001.1"/>
</dbReference>
<keyword evidence="3" id="KW-1185">Reference proteome</keyword>
<accession>A0ABT5DV09</accession>
<protein>
    <recommendedName>
        <fullName evidence="4">DUF4190 domain-containing protein</fullName>
    </recommendedName>
</protein>
<gene>
    <name evidence="2" type="ORF">POL25_11250</name>
</gene>
<evidence type="ECO:0000313" key="2">
    <source>
        <dbReference type="EMBL" id="MDC0717473.1"/>
    </source>
</evidence>
<dbReference type="Proteomes" id="UP001221686">
    <property type="component" value="Unassembled WGS sequence"/>
</dbReference>